<evidence type="ECO:0000313" key="10">
    <source>
        <dbReference type="EMBL" id="RZC02188.1"/>
    </source>
</evidence>
<feature type="signal peptide" evidence="7">
    <location>
        <begin position="1"/>
        <end position="36"/>
    </location>
</feature>
<keyword evidence="3 7" id="KW-0732">Signal</keyword>
<organism evidence="10 11">
    <name type="scientific">Glycine soja</name>
    <name type="common">Wild soybean</name>
    <dbReference type="NCBI Taxonomy" id="3848"/>
    <lineage>
        <taxon>Eukaryota</taxon>
        <taxon>Viridiplantae</taxon>
        <taxon>Streptophyta</taxon>
        <taxon>Embryophyta</taxon>
        <taxon>Tracheophyta</taxon>
        <taxon>Spermatophyta</taxon>
        <taxon>Magnoliopsida</taxon>
        <taxon>eudicotyledons</taxon>
        <taxon>Gunneridae</taxon>
        <taxon>Pentapetalae</taxon>
        <taxon>rosids</taxon>
        <taxon>fabids</taxon>
        <taxon>Fabales</taxon>
        <taxon>Fabaceae</taxon>
        <taxon>Papilionoideae</taxon>
        <taxon>50 kb inversion clade</taxon>
        <taxon>NPAAA clade</taxon>
        <taxon>indigoferoid/millettioid clade</taxon>
        <taxon>Phaseoleae</taxon>
        <taxon>Glycine</taxon>
        <taxon>Glycine subgen. Soja</taxon>
    </lineage>
</organism>
<dbReference type="GO" id="GO:0030247">
    <property type="term" value="F:polysaccharide binding"/>
    <property type="evidence" value="ECO:0007669"/>
    <property type="project" value="InterPro"/>
</dbReference>
<dbReference type="GO" id="GO:0106310">
    <property type="term" value="F:protein serine kinase activity"/>
    <property type="evidence" value="ECO:0007669"/>
    <property type="project" value="RHEA"/>
</dbReference>
<protein>
    <recommendedName>
        <fullName evidence="2">non-specific serine/threonine protein kinase</fullName>
        <ecNumber evidence="2">2.7.11.1</ecNumber>
    </recommendedName>
</protein>
<evidence type="ECO:0000256" key="6">
    <source>
        <dbReference type="ARBA" id="ARBA00048679"/>
    </source>
</evidence>
<dbReference type="Pfam" id="PF13947">
    <property type="entry name" value="GUB_WAK_bind"/>
    <property type="match status" value="2"/>
</dbReference>
<comment type="catalytic activity">
    <reaction evidence="6">
        <text>L-seryl-[protein] + ATP = O-phospho-L-seryl-[protein] + ADP + H(+)</text>
        <dbReference type="Rhea" id="RHEA:17989"/>
        <dbReference type="Rhea" id="RHEA-COMP:9863"/>
        <dbReference type="Rhea" id="RHEA-COMP:11604"/>
        <dbReference type="ChEBI" id="CHEBI:15378"/>
        <dbReference type="ChEBI" id="CHEBI:29999"/>
        <dbReference type="ChEBI" id="CHEBI:30616"/>
        <dbReference type="ChEBI" id="CHEBI:83421"/>
        <dbReference type="ChEBI" id="CHEBI:456216"/>
        <dbReference type="EC" id="2.7.11.1"/>
    </reaction>
</comment>
<reference evidence="10 11" key="1">
    <citation type="submission" date="2018-09" db="EMBL/GenBank/DDBJ databases">
        <title>A high-quality reference genome of wild soybean provides a powerful tool to mine soybean genomes.</title>
        <authorList>
            <person name="Xie M."/>
            <person name="Chung C.Y.L."/>
            <person name="Li M.-W."/>
            <person name="Wong F.-L."/>
            <person name="Chan T.-F."/>
            <person name="Lam H.-M."/>
        </authorList>
    </citation>
    <scope>NUCLEOTIDE SEQUENCE [LARGE SCALE GENOMIC DNA]</scope>
    <source>
        <strain evidence="11">cv. W05</strain>
        <tissue evidence="10">Hypocotyl of etiolated seedlings</tissue>
    </source>
</reference>
<dbReference type="Proteomes" id="UP000289340">
    <property type="component" value="Chromosome 7"/>
</dbReference>
<dbReference type="Pfam" id="PF14380">
    <property type="entry name" value="WAK_assoc"/>
    <property type="match status" value="2"/>
</dbReference>
<keyword evidence="10" id="KW-0418">Kinase</keyword>
<dbReference type="GO" id="GO:0016020">
    <property type="term" value="C:membrane"/>
    <property type="evidence" value="ECO:0007669"/>
    <property type="project" value="UniProtKB-SubCell"/>
</dbReference>
<dbReference type="InterPro" id="IPR025287">
    <property type="entry name" value="WAK_GUB"/>
</dbReference>
<evidence type="ECO:0000256" key="3">
    <source>
        <dbReference type="ARBA" id="ARBA00022729"/>
    </source>
</evidence>
<evidence type="ECO:0000259" key="9">
    <source>
        <dbReference type="Pfam" id="PF14380"/>
    </source>
</evidence>
<keyword evidence="10" id="KW-0808">Transferase</keyword>
<evidence type="ECO:0000259" key="8">
    <source>
        <dbReference type="Pfam" id="PF13947"/>
    </source>
</evidence>
<dbReference type="PANTHER" id="PTHR33138:SF74">
    <property type="entry name" value="WALL-ASSOCIATED RECEPTOR KINASE, GALACTURONAN-BINDING DOMAIN-CONTAINING PROTEIN-RELATED"/>
    <property type="match status" value="1"/>
</dbReference>
<dbReference type="AlphaFoldDB" id="A0A445JUN4"/>
<dbReference type="EMBL" id="QZWG01000007">
    <property type="protein sequence ID" value="RZC02188.1"/>
    <property type="molecule type" value="Genomic_DNA"/>
</dbReference>
<comment type="catalytic activity">
    <reaction evidence="5">
        <text>L-threonyl-[protein] + ATP = O-phospho-L-threonyl-[protein] + ADP + H(+)</text>
        <dbReference type="Rhea" id="RHEA:46608"/>
        <dbReference type="Rhea" id="RHEA-COMP:11060"/>
        <dbReference type="Rhea" id="RHEA-COMP:11605"/>
        <dbReference type="ChEBI" id="CHEBI:15378"/>
        <dbReference type="ChEBI" id="CHEBI:30013"/>
        <dbReference type="ChEBI" id="CHEBI:30616"/>
        <dbReference type="ChEBI" id="CHEBI:61977"/>
        <dbReference type="ChEBI" id="CHEBI:456216"/>
        <dbReference type="EC" id="2.7.11.1"/>
    </reaction>
</comment>
<proteinExistence type="predicted"/>
<keyword evidence="10" id="KW-0675">Receptor</keyword>
<feature type="domain" description="Wall-associated receptor kinase galacturonan-binding" evidence="8">
    <location>
        <begin position="394"/>
        <end position="457"/>
    </location>
</feature>
<feature type="chain" id="PRO_5019193100" description="non-specific serine/threonine protein kinase" evidence="7">
    <location>
        <begin position="37"/>
        <end position="579"/>
    </location>
</feature>
<evidence type="ECO:0000256" key="1">
    <source>
        <dbReference type="ARBA" id="ARBA00004167"/>
    </source>
</evidence>
<feature type="domain" description="Wall-associated receptor kinase C-terminal" evidence="9">
    <location>
        <begin position="509"/>
        <end position="578"/>
    </location>
</feature>
<keyword evidence="4" id="KW-0325">Glycoprotein</keyword>
<dbReference type="InterPro" id="IPR032872">
    <property type="entry name" value="WAK_assoc_C"/>
</dbReference>
<feature type="domain" description="Wall-associated receptor kinase C-terminal" evidence="9">
    <location>
        <begin position="174"/>
        <end position="248"/>
    </location>
</feature>
<evidence type="ECO:0000256" key="7">
    <source>
        <dbReference type="SAM" id="SignalP"/>
    </source>
</evidence>
<comment type="caution">
    <text evidence="10">The sequence shown here is derived from an EMBL/GenBank/DDBJ whole genome shotgun (WGS) entry which is preliminary data.</text>
</comment>
<dbReference type="PANTHER" id="PTHR33138">
    <property type="entry name" value="OS01G0690200 PROTEIN"/>
    <property type="match status" value="1"/>
</dbReference>
<accession>A0A445JUN4</accession>
<gene>
    <name evidence="10" type="ORF">D0Y65_017370</name>
</gene>
<comment type="subcellular location">
    <subcellularLocation>
        <location evidence="1">Membrane</location>
        <topology evidence="1">Single-pass membrane protein</topology>
    </subcellularLocation>
</comment>
<sequence length="579" mass="66190">MRARETMDCKEHIPMLRTVVLTVSWLLLITLLYCEAAYNYSECKEQTYKCGSLINISYPFWGHDQRDSECGGGDLFELKCYDDDTTLLIGSQNYTVKEINIATYTMRLVRTDLARDVCSPQFGDTYLNPTLFSYPPEVHNVTIFYDCTPITNPQFPNSITCGYAVPNIGEGFQYSLIEQCKRRLHVPTDDPEVDYGGGKNSAVEKALDKGFEVKYTVSQDCTTCLGSEGNCSRHDAHFYQNLCHYCPDGSHALHCSKSKEVMCQSPDKNVDLYYYCHTDVTITGDDVVFILNCIPCVNTILIVLCYYKKNGLCKLPLEGTSPTFHCGRSTFDQLHTISLFVLSYLHLFQISTTNLTLQIFFHYNKPQLCCLCIITTIFFLATTVLSSNPKFEACTPRSCGNGPPIKYPFWISYKQESFCGYPQFEITCMDKSPILRISNYGFLVKDIYYSNSSFAVANIDVYEDKCPVPLYNYAFYQTPFTYSSENWNLSFFYNCSTEPIDYPTFEVDCAKNATHYSFAVFHKEALEHKNYSLNECQFMVNVPLSMNTAVNFTSLLRMNCTEILKMGFLLNWIAPDCQY</sequence>
<feature type="domain" description="Wall-associated receptor kinase galacturonan-binding" evidence="8">
    <location>
        <begin position="43"/>
        <end position="110"/>
    </location>
</feature>
<dbReference type="EC" id="2.7.11.1" evidence="2"/>
<evidence type="ECO:0000256" key="4">
    <source>
        <dbReference type="ARBA" id="ARBA00023180"/>
    </source>
</evidence>
<keyword evidence="11" id="KW-1185">Reference proteome</keyword>
<evidence type="ECO:0000313" key="11">
    <source>
        <dbReference type="Proteomes" id="UP000289340"/>
    </source>
</evidence>
<dbReference type="GO" id="GO:0004674">
    <property type="term" value="F:protein serine/threonine kinase activity"/>
    <property type="evidence" value="ECO:0007669"/>
    <property type="project" value="UniProtKB-EC"/>
</dbReference>
<name>A0A445JUN4_GLYSO</name>
<evidence type="ECO:0000256" key="2">
    <source>
        <dbReference type="ARBA" id="ARBA00012513"/>
    </source>
</evidence>
<evidence type="ECO:0000256" key="5">
    <source>
        <dbReference type="ARBA" id="ARBA00047899"/>
    </source>
</evidence>